<accession>A0A8C6ZIB5</accession>
<dbReference type="PANTHER" id="PTHR15426">
    <property type="entry name" value="PROTEIN DEPP1"/>
    <property type="match status" value="1"/>
</dbReference>
<dbReference type="GO" id="GO:0010506">
    <property type="term" value="P:regulation of autophagy"/>
    <property type="evidence" value="ECO:0007669"/>
    <property type="project" value="TreeGrafter"/>
</dbReference>
<organism evidence="2 3">
    <name type="scientific">Nothoprocta perdicaria</name>
    <name type="common">Chilean tinamou</name>
    <name type="synonym">Crypturus perdicarius</name>
    <dbReference type="NCBI Taxonomy" id="30464"/>
    <lineage>
        <taxon>Eukaryota</taxon>
        <taxon>Metazoa</taxon>
        <taxon>Chordata</taxon>
        <taxon>Craniata</taxon>
        <taxon>Vertebrata</taxon>
        <taxon>Euteleostomi</taxon>
        <taxon>Archelosauria</taxon>
        <taxon>Archosauria</taxon>
        <taxon>Dinosauria</taxon>
        <taxon>Saurischia</taxon>
        <taxon>Theropoda</taxon>
        <taxon>Coelurosauria</taxon>
        <taxon>Aves</taxon>
        <taxon>Palaeognathae</taxon>
        <taxon>Tinamiformes</taxon>
        <taxon>Tinamidae</taxon>
        <taxon>Nothoprocta</taxon>
    </lineage>
</organism>
<proteinExistence type="predicted"/>
<evidence type="ECO:0000313" key="2">
    <source>
        <dbReference type="Ensembl" id="ENSNPEP00000013759.1"/>
    </source>
</evidence>
<dbReference type="AlphaFoldDB" id="A0A8C6ZIB5"/>
<keyword evidence="3" id="KW-1185">Reference proteome</keyword>
<reference evidence="2" key="2">
    <citation type="submission" date="2025-09" db="UniProtKB">
        <authorList>
            <consortium name="Ensembl"/>
        </authorList>
    </citation>
    <scope>IDENTIFICATION</scope>
</reference>
<feature type="region of interest" description="Disordered" evidence="1">
    <location>
        <begin position="135"/>
        <end position="182"/>
    </location>
</feature>
<gene>
    <name evidence="2" type="primary">DEPP1</name>
</gene>
<dbReference type="PANTHER" id="PTHR15426:SF6">
    <property type="entry name" value="PROTEIN DEPP1"/>
    <property type="match status" value="1"/>
</dbReference>
<dbReference type="InterPro" id="IPR020133">
    <property type="entry name" value="DEPP"/>
</dbReference>
<dbReference type="Pfam" id="PF15343">
    <property type="entry name" value="DEPP"/>
    <property type="match status" value="1"/>
</dbReference>
<dbReference type="Ensembl" id="ENSNPET00000014095.1">
    <property type="protein sequence ID" value="ENSNPEP00000013759.1"/>
    <property type="gene ID" value="ENSNPEG00000010284.1"/>
</dbReference>
<dbReference type="Proteomes" id="UP000694420">
    <property type="component" value="Unplaced"/>
</dbReference>
<evidence type="ECO:0000256" key="1">
    <source>
        <dbReference type="SAM" id="MobiDB-lite"/>
    </source>
</evidence>
<reference evidence="2" key="1">
    <citation type="submission" date="2025-08" db="UniProtKB">
        <authorList>
            <consortium name="Ensembl"/>
        </authorList>
    </citation>
    <scope>IDENTIFICATION</scope>
</reference>
<protein>
    <submittedName>
        <fullName evidence="2">DEPP autophagy regulator 1</fullName>
    </submittedName>
</protein>
<evidence type="ECO:0000313" key="3">
    <source>
        <dbReference type="Proteomes" id="UP000694420"/>
    </source>
</evidence>
<sequence>MGGRRGGKGALPTQDEGRLESAVSLLVYLLFRSMRSGLLLLGAPSPGRAEETLDAYVRSISQLAQPCAVGSEPPRPCRTARIRARGSASRSADRSQPAATSLQDITAQFNGQQSSPGLPSAADPLAWLYGLSDPKQQTRSPAARPTQPGPESDLQAAPGPLAAVPRLGPPSVPGRSQRSRRRVALHCSVMRGRPGRPQRPCLPVIYEL</sequence>
<dbReference type="GO" id="GO:0005739">
    <property type="term" value="C:mitochondrion"/>
    <property type="evidence" value="ECO:0007669"/>
    <property type="project" value="TreeGrafter"/>
</dbReference>
<name>A0A8C6ZIB5_NOTPE</name>
<feature type="region of interest" description="Disordered" evidence="1">
    <location>
        <begin position="67"/>
        <end position="100"/>
    </location>
</feature>